<keyword evidence="5" id="KW-0732">Signal</keyword>
<reference evidence="10" key="3">
    <citation type="journal article" date="2017" name="Nature">
        <title>Genome sequence of the progenitor of the wheat D genome Aegilops tauschii.</title>
        <authorList>
            <person name="Luo M.C."/>
            <person name="Gu Y.Q."/>
            <person name="Puiu D."/>
            <person name="Wang H."/>
            <person name="Twardziok S.O."/>
            <person name="Deal K.R."/>
            <person name="Huo N."/>
            <person name="Zhu T."/>
            <person name="Wang L."/>
            <person name="Wang Y."/>
            <person name="McGuire P.E."/>
            <person name="Liu S."/>
            <person name="Long H."/>
            <person name="Ramasamy R.K."/>
            <person name="Rodriguez J.C."/>
            <person name="Van S.L."/>
            <person name="Yuan L."/>
            <person name="Wang Z."/>
            <person name="Xia Z."/>
            <person name="Xiao L."/>
            <person name="Anderson O.D."/>
            <person name="Ouyang S."/>
            <person name="Liang Y."/>
            <person name="Zimin A.V."/>
            <person name="Pertea G."/>
            <person name="Qi P."/>
            <person name="Bennetzen J.L."/>
            <person name="Dai X."/>
            <person name="Dawson M.W."/>
            <person name="Muller H.G."/>
            <person name="Kugler K."/>
            <person name="Rivarola-Duarte L."/>
            <person name="Spannagl M."/>
            <person name="Mayer K.F.X."/>
            <person name="Lu F.H."/>
            <person name="Bevan M.W."/>
            <person name="Leroy P."/>
            <person name="Li P."/>
            <person name="You F.M."/>
            <person name="Sun Q."/>
            <person name="Liu Z."/>
            <person name="Lyons E."/>
            <person name="Wicker T."/>
            <person name="Salzberg S.L."/>
            <person name="Devos K.M."/>
            <person name="Dvorak J."/>
        </authorList>
    </citation>
    <scope>NUCLEOTIDE SEQUENCE [LARGE SCALE GENOMIC DNA]</scope>
    <source>
        <strain evidence="10">cv. AL8/78</strain>
    </source>
</reference>
<keyword evidence="11" id="KW-1185">Reference proteome</keyword>
<protein>
    <recommendedName>
        <fullName evidence="9">FAS1 domain-containing protein</fullName>
    </recommendedName>
</protein>
<dbReference type="AlphaFoldDB" id="A0A453J1E6"/>
<dbReference type="Gene3D" id="2.30.180.10">
    <property type="entry name" value="FAS1 domain"/>
    <property type="match status" value="1"/>
</dbReference>
<proteinExistence type="inferred from homology"/>
<reference evidence="11" key="1">
    <citation type="journal article" date="2014" name="Science">
        <title>Ancient hybridizations among the ancestral genomes of bread wheat.</title>
        <authorList>
            <consortium name="International Wheat Genome Sequencing Consortium,"/>
            <person name="Marcussen T."/>
            <person name="Sandve S.R."/>
            <person name="Heier L."/>
            <person name="Spannagl M."/>
            <person name="Pfeifer M."/>
            <person name="Jakobsen K.S."/>
            <person name="Wulff B.B."/>
            <person name="Steuernagel B."/>
            <person name="Mayer K.F."/>
            <person name="Olsen O.A."/>
        </authorList>
    </citation>
    <scope>NUCLEOTIDE SEQUENCE [LARGE SCALE GENOMIC DNA]</scope>
    <source>
        <strain evidence="11">cv. AL8/78</strain>
    </source>
</reference>
<evidence type="ECO:0000256" key="4">
    <source>
        <dbReference type="ARBA" id="ARBA00022622"/>
    </source>
</evidence>
<evidence type="ECO:0000256" key="3">
    <source>
        <dbReference type="ARBA" id="ARBA00022475"/>
    </source>
</evidence>
<evidence type="ECO:0000256" key="5">
    <source>
        <dbReference type="ARBA" id="ARBA00022729"/>
    </source>
</evidence>
<dbReference type="STRING" id="200361.A0A453J1E6"/>
<evidence type="ECO:0000256" key="7">
    <source>
        <dbReference type="ARBA" id="ARBA00023288"/>
    </source>
</evidence>
<evidence type="ECO:0000313" key="10">
    <source>
        <dbReference type="EnsemblPlants" id="AET4Gv20761500.2"/>
    </source>
</evidence>
<evidence type="ECO:0000256" key="1">
    <source>
        <dbReference type="ARBA" id="ARBA00004609"/>
    </source>
</evidence>
<sequence length="434" mass="45739">ILSSRSPRAHSSLRLASQLRCSVHFSAIDPSSVRRPLLSSAMAGAQLRRVVAVVLLACCCGMAPAATARGMSAGIAHNITSFLSGHPEYKQYNQYLTETRVCDEINARAGVTVLVLGDGAMSTLVSDAGADLGAIKNALRLHALLDYWDVKKLKALPAGADTLTDTFYQAAGGAATSATGSVKMAKLEGGGFGFASAASPGDAYDATFAKALKQTQYDFAVLEVTAPIEFDGLFEGPSVSNLTKLLERAGCKRFAELIASSGVLKDYQAAMADEAGLTLFAPKDDAFLGKGAPDVDAMPRADLVALLRYHALPGYNPRPSLKLVKASARPFRTLASTAGGKYNVSVVARGDDVSLDTGRRPVGGRRGPRSQGRQGVVCHRRHVADDRRARRGRVLRRARVSTVIMGCAAHPIPATFLVSPSHSSCPPPLSAMDC</sequence>
<feature type="domain" description="FAS1" evidence="9">
    <location>
        <begin position="238"/>
        <end position="401"/>
    </location>
</feature>
<keyword evidence="3" id="KW-1003">Cell membrane</keyword>
<dbReference type="GO" id="GO:0005886">
    <property type="term" value="C:plasma membrane"/>
    <property type="evidence" value="ECO:0007669"/>
    <property type="project" value="UniProtKB-SubCell"/>
</dbReference>
<evidence type="ECO:0000259" key="9">
    <source>
        <dbReference type="PROSITE" id="PS50213"/>
    </source>
</evidence>
<dbReference type="InterPro" id="IPR033254">
    <property type="entry name" value="Plant_FLA"/>
</dbReference>
<keyword evidence="7" id="KW-0449">Lipoprotein</keyword>
<dbReference type="GO" id="GO:0098552">
    <property type="term" value="C:side of membrane"/>
    <property type="evidence" value="ECO:0007669"/>
    <property type="project" value="UniProtKB-KW"/>
</dbReference>
<dbReference type="InterPro" id="IPR000782">
    <property type="entry name" value="FAS1_domain"/>
</dbReference>
<comment type="subcellular location">
    <subcellularLocation>
        <location evidence="1">Cell membrane</location>
        <topology evidence="1">Lipid-anchor</topology>
        <topology evidence="1">GPI-anchor</topology>
    </subcellularLocation>
</comment>
<evidence type="ECO:0000256" key="8">
    <source>
        <dbReference type="SAM" id="MobiDB-lite"/>
    </source>
</evidence>
<reference evidence="10" key="5">
    <citation type="journal article" date="2021" name="G3 (Bethesda)">
        <title>Aegilops tauschii genome assembly Aet v5.0 features greater sequence contiguity and improved annotation.</title>
        <authorList>
            <person name="Wang L."/>
            <person name="Zhu T."/>
            <person name="Rodriguez J.C."/>
            <person name="Deal K.R."/>
            <person name="Dubcovsky J."/>
            <person name="McGuire P.E."/>
            <person name="Lux T."/>
            <person name="Spannagl M."/>
            <person name="Mayer K.F.X."/>
            <person name="Baldrich P."/>
            <person name="Meyers B.C."/>
            <person name="Huo N."/>
            <person name="Gu Y.Q."/>
            <person name="Zhou H."/>
            <person name="Devos K.M."/>
            <person name="Bennetzen J.L."/>
            <person name="Unver T."/>
            <person name="Budak H."/>
            <person name="Gulick P.J."/>
            <person name="Galiba G."/>
            <person name="Kalapos B."/>
            <person name="Nelson D.R."/>
            <person name="Li P."/>
            <person name="You F.M."/>
            <person name="Luo M.C."/>
            <person name="Dvorak J."/>
        </authorList>
    </citation>
    <scope>NUCLEOTIDE SEQUENCE [LARGE SCALE GENOMIC DNA]</scope>
    <source>
        <strain evidence="10">cv. AL8/78</strain>
    </source>
</reference>
<dbReference type="SUPFAM" id="SSF82153">
    <property type="entry name" value="FAS1 domain"/>
    <property type="match status" value="2"/>
</dbReference>
<dbReference type="EnsemblPlants" id="AET4Gv20761500.2">
    <property type="protein sequence ID" value="AET4Gv20761500.2"/>
    <property type="gene ID" value="AET4Gv20761500"/>
</dbReference>
<keyword evidence="4" id="KW-0325">Glycoprotein</keyword>
<organism evidence="10 11">
    <name type="scientific">Aegilops tauschii subsp. strangulata</name>
    <name type="common">Goatgrass</name>
    <dbReference type="NCBI Taxonomy" id="200361"/>
    <lineage>
        <taxon>Eukaryota</taxon>
        <taxon>Viridiplantae</taxon>
        <taxon>Streptophyta</taxon>
        <taxon>Embryophyta</taxon>
        <taxon>Tracheophyta</taxon>
        <taxon>Spermatophyta</taxon>
        <taxon>Magnoliopsida</taxon>
        <taxon>Liliopsida</taxon>
        <taxon>Poales</taxon>
        <taxon>Poaceae</taxon>
        <taxon>BOP clade</taxon>
        <taxon>Pooideae</taxon>
        <taxon>Triticodae</taxon>
        <taxon>Triticeae</taxon>
        <taxon>Triticinae</taxon>
        <taxon>Aegilops</taxon>
    </lineage>
</organism>
<dbReference type="Pfam" id="PF02469">
    <property type="entry name" value="Fasciclin"/>
    <property type="match status" value="1"/>
</dbReference>
<accession>A0A453J1E6</accession>
<dbReference type="Proteomes" id="UP000015105">
    <property type="component" value="Chromosome 4D"/>
</dbReference>
<dbReference type="InterPro" id="IPR036378">
    <property type="entry name" value="FAS1_dom_sf"/>
</dbReference>
<feature type="region of interest" description="Disordered" evidence="8">
    <location>
        <begin position="355"/>
        <end position="375"/>
    </location>
</feature>
<keyword evidence="4" id="KW-0336">GPI-anchor</keyword>
<evidence type="ECO:0000256" key="2">
    <source>
        <dbReference type="ARBA" id="ARBA00007843"/>
    </source>
</evidence>
<name>A0A453J1E6_AEGTS</name>
<dbReference type="Gramene" id="AET4Gv20761500.2">
    <property type="protein sequence ID" value="AET4Gv20761500.2"/>
    <property type="gene ID" value="AET4Gv20761500"/>
</dbReference>
<reference evidence="10" key="4">
    <citation type="submission" date="2019-03" db="UniProtKB">
        <authorList>
            <consortium name="EnsemblPlants"/>
        </authorList>
    </citation>
    <scope>IDENTIFICATION</scope>
</reference>
<dbReference type="PANTHER" id="PTHR32382">
    <property type="entry name" value="FASCICLIN-LIKE ARABINOGALACTAN PROTEIN"/>
    <property type="match status" value="1"/>
</dbReference>
<reference evidence="11" key="2">
    <citation type="journal article" date="2017" name="Nat. Plants">
        <title>The Aegilops tauschii genome reveals multiple impacts of transposons.</title>
        <authorList>
            <person name="Zhao G."/>
            <person name="Zou C."/>
            <person name="Li K."/>
            <person name="Wang K."/>
            <person name="Li T."/>
            <person name="Gao L."/>
            <person name="Zhang X."/>
            <person name="Wang H."/>
            <person name="Yang Z."/>
            <person name="Liu X."/>
            <person name="Jiang W."/>
            <person name="Mao L."/>
            <person name="Kong X."/>
            <person name="Jiao Y."/>
            <person name="Jia J."/>
        </authorList>
    </citation>
    <scope>NUCLEOTIDE SEQUENCE [LARGE SCALE GENOMIC DNA]</scope>
    <source>
        <strain evidence="11">cv. AL8/78</strain>
    </source>
</reference>
<keyword evidence="6" id="KW-0472">Membrane</keyword>
<comment type="similarity">
    <text evidence="2">Belongs to the fasciclin-like AGP family.</text>
</comment>
<dbReference type="PANTHER" id="PTHR32382:SF7">
    <property type="entry name" value="ARABINOGALACTAN PROTEIN 8, PUTATIVE, EXPRESSED-RELATED"/>
    <property type="match status" value="1"/>
</dbReference>
<dbReference type="PROSITE" id="PS50213">
    <property type="entry name" value="FAS1"/>
    <property type="match status" value="1"/>
</dbReference>
<evidence type="ECO:0000313" key="11">
    <source>
        <dbReference type="Proteomes" id="UP000015105"/>
    </source>
</evidence>
<evidence type="ECO:0000256" key="6">
    <source>
        <dbReference type="ARBA" id="ARBA00023136"/>
    </source>
</evidence>